<keyword evidence="3" id="KW-1185">Reference proteome</keyword>
<dbReference type="Gene3D" id="3.30.1310.10">
    <property type="entry name" value="Nucleoid-associated protein YbaB-like domain"/>
    <property type="match status" value="1"/>
</dbReference>
<gene>
    <name evidence="2" type="ORF">ACFFSA_28475</name>
</gene>
<dbReference type="InterPro" id="IPR036894">
    <property type="entry name" value="YbaB-like_sf"/>
</dbReference>
<accession>A0ABV5S7S9</accession>
<evidence type="ECO:0000256" key="1">
    <source>
        <dbReference type="SAM" id="MobiDB-lite"/>
    </source>
</evidence>
<feature type="region of interest" description="Disordered" evidence="1">
    <location>
        <begin position="1"/>
        <end position="23"/>
    </location>
</feature>
<evidence type="ECO:0000313" key="2">
    <source>
        <dbReference type="EMBL" id="MFB9627039.1"/>
    </source>
</evidence>
<proteinExistence type="predicted"/>
<dbReference type="SUPFAM" id="SSF82607">
    <property type="entry name" value="YbaB-like"/>
    <property type="match status" value="1"/>
</dbReference>
<dbReference type="EMBL" id="JBHMBW010000026">
    <property type="protein sequence ID" value="MFB9627039.1"/>
    <property type="molecule type" value="Genomic_DNA"/>
</dbReference>
<comment type="caution">
    <text evidence="2">The sequence shown here is derived from an EMBL/GenBank/DDBJ whole genome shotgun (WGS) entry which is preliminary data.</text>
</comment>
<dbReference type="RefSeq" id="WP_344997670.1">
    <property type="nucleotide sequence ID" value="NZ_BAAAXV010000009.1"/>
</dbReference>
<name>A0ABV5S7S9_9ACTN</name>
<sequence>MPGYRLDPSNIRSQDIDRATRQAQQAEAVLGDVDELLAEISGTGEADGGHVKASATAEGRILQVLIGQQAVRQGSKELSEQILAAVSRAQDDARRQVEALLREQFQQAVPDAGIDPVALQQHVDRLLE</sequence>
<evidence type="ECO:0000313" key="3">
    <source>
        <dbReference type="Proteomes" id="UP001589532"/>
    </source>
</evidence>
<organism evidence="2 3">
    <name type="scientific">Nonomuraea helvata</name>
    <dbReference type="NCBI Taxonomy" id="37484"/>
    <lineage>
        <taxon>Bacteria</taxon>
        <taxon>Bacillati</taxon>
        <taxon>Actinomycetota</taxon>
        <taxon>Actinomycetes</taxon>
        <taxon>Streptosporangiales</taxon>
        <taxon>Streptosporangiaceae</taxon>
        <taxon>Nonomuraea</taxon>
    </lineage>
</organism>
<dbReference type="Pfam" id="PF02575">
    <property type="entry name" value="YbaB_DNA_bd"/>
    <property type="match status" value="1"/>
</dbReference>
<reference evidence="2 3" key="1">
    <citation type="submission" date="2024-09" db="EMBL/GenBank/DDBJ databases">
        <authorList>
            <person name="Sun Q."/>
            <person name="Mori K."/>
        </authorList>
    </citation>
    <scope>NUCLEOTIDE SEQUENCE [LARGE SCALE GENOMIC DNA]</scope>
    <source>
        <strain evidence="2 3">JCM 3143</strain>
    </source>
</reference>
<dbReference type="Proteomes" id="UP001589532">
    <property type="component" value="Unassembled WGS sequence"/>
</dbReference>
<dbReference type="InterPro" id="IPR004401">
    <property type="entry name" value="YbaB/EbfC"/>
</dbReference>
<protein>
    <submittedName>
        <fullName evidence="2">YbaB/EbfC family nucleoid-associated protein</fullName>
    </submittedName>
</protein>